<evidence type="ECO:0008006" key="3">
    <source>
        <dbReference type="Google" id="ProtNLM"/>
    </source>
</evidence>
<dbReference type="InterPro" id="IPR035892">
    <property type="entry name" value="C2_domain_sf"/>
</dbReference>
<dbReference type="Proteomes" id="UP000054560">
    <property type="component" value="Unassembled WGS sequence"/>
</dbReference>
<dbReference type="AlphaFoldDB" id="A0A0L0EZI3"/>
<accession>A0A0L0EZI3</accession>
<dbReference type="EMBL" id="KQ253068">
    <property type="protein sequence ID" value="KNC69852.1"/>
    <property type="molecule type" value="Genomic_DNA"/>
</dbReference>
<name>A0A0L0EZI3_9EUKA</name>
<proteinExistence type="predicted"/>
<dbReference type="RefSeq" id="XP_014143754.1">
    <property type="nucleotide sequence ID" value="XM_014288279.1"/>
</dbReference>
<organism evidence="1 2">
    <name type="scientific">Sphaeroforma arctica JP610</name>
    <dbReference type="NCBI Taxonomy" id="667725"/>
    <lineage>
        <taxon>Eukaryota</taxon>
        <taxon>Ichthyosporea</taxon>
        <taxon>Ichthyophonida</taxon>
        <taxon>Sphaeroforma</taxon>
    </lineage>
</organism>
<dbReference type="SUPFAM" id="SSF49562">
    <property type="entry name" value="C2 domain (Calcium/lipid-binding domain, CaLB)"/>
    <property type="match status" value="1"/>
</dbReference>
<sequence>MYSLPQVYVYLKDKVHDLYTLLGNTEIIKDTANPVFISSVDCDFRFEEHQVLRILAMNISKVGGGPQAQELM</sequence>
<evidence type="ECO:0000313" key="2">
    <source>
        <dbReference type="Proteomes" id="UP000054560"/>
    </source>
</evidence>
<protein>
    <recommendedName>
        <fullName evidence="3">C2 domain-containing protein</fullName>
    </recommendedName>
</protein>
<evidence type="ECO:0000313" key="1">
    <source>
        <dbReference type="EMBL" id="KNC69852.1"/>
    </source>
</evidence>
<reference evidence="1 2" key="1">
    <citation type="submission" date="2011-02" db="EMBL/GenBank/DDBJ databases">
        <title>The Genome Sequence of Sphaeroforma arctica JP610.</title>
        <authorList>
            <consortium name="The Broad Institute Genome Sequencing Platform"/>
            <person name="Russ C."/>
            <person name="Cuomo C."/>
            <person name="Young S.K."/>
            <person name="Zeng Q."/>
            <person name="Gargeya S."/>
            <person name="Alvarado L."/>
            <person name="Berlin A."/>
            <person name="Chapman S.B."/>
            <person name="Chen Z."/>
            <person name="Freedman E."/>
            <person name="Gellesch M."/>
            <person name="Goldberg J."/>
            <person name="Griggs A."/>
            <person name="Gujja S."/>
            <person name="Heilman E."/>
            <person name="Heiman D."/>
            <person name="Howarth C."/>
            <person name="Mehta T."/>
            <person name="Neiman D."/>
            <person name="Pearson M."/>
            <person name="Roberts A."/>
            <person name="Saif S."/>
            <person name="Shea T."/>
            <person name="Shenoy N."/>
            <person name="Sisk P."/>
            <person name="Stolte C."/>
            <person name="Sykes S."/>
            <person name="White J."/>
            <person name="Yandava C."/>
            <person name="Burger G."/>
            <person name="Gray M.W."/>
            <person name="Holland P.W.H."/>
            <person name="King N."/>
            <person name="Lang F.B.F."/>
            <person name="Roger A.J."/>
            <person name="Ruiz-Trillo I."/>
            <person name="Haas B."/>
            <person name="Nusbaum C."/>
            <person name="Birren B."/>
        </authorList>
    </citation>
    <scope>NUCLEOTIDE SEQUENCE [LARGE SCALE GENOMIC DNA]</scope>
    <source>
        <strain evidence="1 2">JP610</strain>
    </source>
</reference>
<feature type="non-terminal residue" evidence="1">
    <location>
        <position position="72"/>
    </location>
</feature>
<dbReference type="GeneID" id="25918133"/>
<gene>
    <name evidence="1" type="ORF">SARC_17629</name>
</gene>
<keyword evidence="2" id="KW-1185">Reference proteome</keyword>